<evidence type="ECO:0000313" key="4">
    <source>
        <dbReference type="EMBL" id="PHY92483.1"/>
    </source>
</evidence>
<dbReference type="InterPro" id="IPR003329">
    <property type="entry name" value="Cytidylyl_trans"/>
</dbReference>
<dbReference type="AlphaFoldDB" id="A0A2G4R7E0"/>
<dbReference type="RefSeq" id="WP_099460763.1">
    <property type="nucleotide sequence ID" value="NZ_LDWY01000001.1"/>
</dbReference>
<dbReference type="SUPFAM" id="SSF53448">
    <property type="entry name" value="Nucleotide-diphospho-sugar transferases"/>
    <property type="match status" value="1"/>
</dbReference>
<evidence type="ECO:0000313" key="5">
    <source>
        <dbReference type="Proteomes" id="UP000237472"/>
    </source>
</evidence>
<keyword evidence="2 4" id="KW-0548">Nucleotidyltransferase</keyword>
<comment type="caution">
    <text evidence="4">The sequence shown here is derived from an EMBL/GenBank/DDBJ whole genome shotgun (WGS) entry which is preliminary data.</text>
</comment>
<evidence type="ECO:0000256" key="2">
    <source>
        <dbReference type="ARBA" id="ARBA00022695"/>
    </source>
</evidence>
<dbReference type="NCBIfam" id="NF003952">
    <property type="entry name" value="PRK05450.1-5"/>
    <property type="match status" value="1"/>
</dbReference>
<dbReference type="EMBL" id="LDWY01000001">
    <property type="protein sequence ID" value="PHY92483.1"/>
    <property type="molecule type" value="Genomic_DNA"/>
</dbReference>
<dbReference type="InterPro" id="IPR004528">
    <property type="entry name" value="KdsB"/>
</dbReference>
<dbReference type="PANTHER" id="PTHR42866:SF2">
    <property type="entry name" value="3-DEOXY-MANNO-OCTULOSONATE CYTIDYLYLTRANSFERASE, MITOCHONDRIAL"/>
    <property type="match status" value="1"/>
</dbReference>
<dbReference type="GO" id="GO:0008690">
    <property type="term" value="F:3-deoxy-manno-octulosonate cytidylyltransferase activity"/>
    <property type="evidence" value="ECO:0007669"/>
    <property type="project" value="InterPro"/>
</dbReference>
<keyword evidence="1 4" id="KW-0808">Transferase</keyword>
<sequence length="242" mass="27505">MIIIPARLKSTRFKEKILCDIGGVPMFIATAKRASLVDEVCIAVDDEVVGEIAKKHGFKVVLTSQKHESGTDRINEACQILGLKDESIIINVQADEPFIEIENLKYFKEFSEACLDKEAFMASCFKKISQEQAKDPNLVKVLCDKFGFALYFSRAKIPFERESYEEDFKGHLGIYAYSVKALREFCTFESSNLEKAEKLEQLRALENGKKIKMLEISTQSIGIDTKEDYEKALKIYGKQNDN</sequence>
<reference evidence="5" key="1">
    <citation type="submission" date="2015-06" db="EMBL/GenBank/DDBJ databases">
        <authorList>
            <person name="Parisi A."/>
            <person name="Chiara M."/>
            <person name="Florio D."/>
            <person name="Miccolupo A."/>
            <person name="Manzari C."/>
            <person name="Mion D."/>
            <person name="Caruso M."/>
            <person name="D'erchia A.M."/>
            <person name="Zanoni R."/>
        </authorList>
    </citation>
    <scope>NUCLEOTIDE SEQUENCE [LARGE SCALE GENOMIC DNA]</scope>
    <source>
        <strain evidence="5">73/13</strain>
    </source>
</reference>
<dbReference type="NCBIfam" id="TIGR00466">
    <property type="entry name" value="kdsB"/>
    <property type="match status" value="1"/>
</dbReference>
<name>A0A2G4R7E0_9BACT</name>
<dbReference type="InterPro" id="IPR029044">
    <property type="entry name" value="Nucleotide-diphossugar_trans"/>
</dbReference>
<dbReference type="GO" id="GO:0005829">
    <property type="term" value="C:cytosol"/>
    <property type="evidence" value="ECO:0007669"/>
    <property type="project" value="TreeGrafter"/>
</dbReference>
<dbReference type="OrthoDB" id="9815559at2"/>
<evidence type="ECO:0000256" key="1">
    <source>
        <dbReference type="ARBA" id="ARBA00022679"/>
    </source>
</evidence>
<dbReference type="PANTHER" id="PTHR42866">
    <property type="entry name" value="3-DEOXY-MANNO-OCTULOSONATE CYTIDYLYLTRANSFERASE"/>
    <property type="match status" value="1"/>
</dbReference>
<protein>
    <submittedName>
        <fullName evidence="4">3-deoxy-manno-octulosonate cytidylyltransferase</fullName>
    </submittedName>
</protein>
<keyword evidence="3" id="KW-0448">Lipopolysaccharide biosynthesis</keyword>
<dbReference type="Proteomes" id="UP000237472">
    <property type="component" value="Unassembled WGS sequence"/>
</dbReference>
<dbReference type="Gene3D" id="3.90.550.10">
    <property type="entry name" value="Spore Coat Polysaccharide Biosynthesis Protein SpsA, Chain A"/>
    <property type="match status" value="1"/>
</dbReference>
<dbReference type="GO" id="GO:0009103">
    <property type="term" value="P:lipopolysaccharide biosynthetic process"/>
    <property type="evidence" value="ECO:0007669"/>
    <property type="project" value="UniProtKB-KW"/>
</dbReference>
<dbReference type="Pfam" id="PF02348">
    <property type="entry name" value="CTP_transf_3"/>
    <property type="match status" value="1"/>
</dbReference>
<organism evidence="4 5">
    <name type="scientific">Campylobacter vulpis</name>
    <dbReference type="NCBI Taxonomy" id="1655500"/>
    <lineage>
        <taxon>Bacteria</taxon>
        <taxon>Pseudomonadati</taxon>
        <taxon>Campylobacterota</taxon>
        <taxon>Epsilonproteobacteria</taxon>
        <taxon>Campylobacterales</taxon>
        <taxon>Campylobacteraceae</taxon>
        <taxon>Campylobacter</taxon>
    </lineage>
</organism>
<dbReference type="CDD" id="cd02517">
    <property type="entry name" value="CMP-KDO-Synthetase"/>
    <property type="match status" value="1"/>
</dbReference>
<evidence type="ECO:0000256" key="3">
    <source>
        <dbReference type="ARBA" id="ARBA00022985"/>
    </source>
</evidence>
<gene>
    <name evidence="4" type="ORF">AA994_00100</name>
</gene>
<proteinExistence type="predicted"/>
<accession>A0A2G4R7E0</accession>